<evidence type="ECO:0000313" key="1">
    <source>
        <dbReference type="EMBL" id="KAK2852198.1"/>
    </source>
</evidence>
<organism evidence="1 2">
    <name type="scientific">Tachysurus vachellii</name>
    <name type="common">Darkbarbel catfish</name>
    <name type="synonym">Pelteobagrus vachellii</name>
    <dbReference type="NCBI Taxonomy" id="175792"/>
    <lineage>
        <taxon>Eukaryota</taxon>
        <taxon>Metazoa</taxon>
        <taxon>Chordata</taxon>
        <taxon>Craniata</taxon>
        <taxon>Vertebrata</taxon>
        <taxon>Euteleostomi</taxon>
        <taxon>Actinopterygii</taxon>
        <taxon>Neopterygii</taxon>
        <taxon>Teleostei</taxon>
        <taxon>Ostariophysi</taxon>
        <taxon>Siluriformes</taxon>
        <taxon>Bagridae</taxon>
        <taxon>Tachysurus</taxon>
    </lineage>
</organism>
<reference evidence="1" key="1">
    <citation type="submission" date="2023-08" db="EMBL/GenBank/DDBJ databases">
        <title>Pelteobagrus vachellii genome.</title>
        <authorList>
            <person name="Liu H."/>
        </authorList>
    </citation>
    <scope>NUCLEOTIDE SEQUENCE</scope>
    <source>
        <strain evidence="1">PRFRI_2022a</strain>
        <tissue evidence="1">Muscle</tissue>
    </source>
</reference>
<gene>
    <name evidence="1" type="ORF">Q7C36_007399</name>
</gene>
<dbReference type="EMBL" id="JAVHJS010000007">
    <property type="protein sequence ID" value="KAK2852198.1"/>
    <property type="molecule type" value="Genomic_DNA"/>
</dbReference>
<sequence>MFPYFSFTKQQQIIRMKVNSSQDVNDPKIMTAIEEKLKQKLKDYGMAENITVTWRKQPDGVVFHKEEENITAVTNTRETCDL</sequence>
<name>A0AA88N5D0_TACVA</name>
<accession>A0AA88N5D0</accession>
<evidence type="ECO:0000313" key="2">
    <source>
        <dbReference type="Proteomes" id="UP001187315"/>
    </source>
</evidence>
<comment type="caution">
    <text evidence="1">The sequence shown here is derived from an EMBL/GenBank/DDBJ whole genome shotgun (WGS) entry which is preliminary data.</text>
</comment>
<protein>
    <submittedName>
        <fullName evidence="1">Uncharacterized protein</fullName>
    </submittedName>
</protein>
<keyword evidence="2" id="KW-1185">Reference proteome</keyword>
<dbReference type="AlphaFoldDB" id="A0AA88N5D0"/>
<dbReference type="Proteomes" id="UP001187315">
    <property type="component" value="Unassembled WGS sequence"/>
</dbReference>
<proteinExistence type="predicted"/>